<proteinExistence type="predicted"/>
<sequence length="330" mass="35524">MPTIRLDVPEETVEKLDMETDLLGFEDIPAYLDWIIGNRAAIEQGTERDQLLSEYAARVAELEEQVAQSTTGDEPAPTPADGDATAEATDGSATPESPGVTDGTDSSGQQPATADGGGTASQTVETGGTGERMVPKSGPDAEPDDLGGNFTPERVKRFTDERLNEEADVLAGVEGERLDEFARRAVAQTRKRLGRDPATGLSYQSNTSIAVSSDDVSPGEDITDLEALDVPGRSPEKVEPRRRAVGAALAYLKDEDRARRSDFVEALYEEYPAGYGSESGWWDCIKTGLKQVDVVEGGDGARVWRFRRTEISNEAGTLRGRGPKRVVDSK</sequence>
<dbReference type="AlphaFoldDB" id="A0A1G9TV29"/>
<feature type="compositionally biased region" description="Polar residues" evidence="1">
    <location>
        <begin position="103"/>
        <end position="112"/>
    </location>
</feature>
<feature type="region of interest" description="Disordered" evidence="1">
    <location>
        <begin position="190"/>
        <end position="221"/>
    </location>
</feature>
<feature type="compositionally biased region" description="Polar residues" evidence="1">
    <location>
        <begin position="201"/>
        <end position="215"/>
    </location>
</feature>
<feature type="compositionally biased region" description="Basic and acidic residues" evidence="1">
    <location>
        <begin position="153"/>
        <end position="162"/>
    </location>
</feature>
<dbReference type="EMBL" id="FNIA01000003">
    <property type="protein sequence ID" value="SDM51576.1"/>
    <property type="molecule type" value="Genomic_DNA"/>
</dbReference>
<keyword evidence="3" id="KW-1185">Reference proteome</keyword>
<feature type="region of interest" description="Disordered" evidence="1">
    <location>
        <begin position="63"/>
        <end position="162"/>
    </location>
</feature>
<name>A0A1G9TV29_9EURY</name>
<organism evidence="2 3">
    <name type="scientific">Haloarchaeobius iranensis</name>
    <dbReference type="NCBI Taxonomy" id="996166"/>
    <lineage>
        <taxon>Archaea</taxon>
        <taxon>Methanobacteriati</taxon>
        <taxon>Methanobacteriota</taxon>
        <taxon>Stenosarchaea group</taxon>
        <taxon>Halobacteria</taxon>
        <taxon>Halobacteriales</taxon>
        <taxon>Halorubellaceae</taxon>
        <taxon>Haloarchaeobius</taxon>
    </lineage>
</organism>
<evidence type="ECO:0000256" key="1">
    <source>
        <dbReference type="SAM" id="MobiDB-lite"/>
    </source>
</evidence>
<reference evidence="2 3" key="1">
    <citation type="submission" date="2016-10" db="EMBL/GenBank/DDBJ databases">
        <authorList>
            <person name="de Groot N.N."/>
        </authorList>
    </citation>
    <scope>NUCLEOTIDE SEQUENCE [LARGE SCALE GENOMIC DNA]</scope>
    <source>
        <strain evidence="3">EB21,IBRC-M 10013,KCTC 4048</strain>
    </source>
</reference>
<evidence type="ECO:0000313" key="2">
    <source>
        <dbReference type="EMBL" id="SDM51576.1"/>
    </source>
</evidence>
<gene>
    <name evidence="2" type="ORF">SAMN05192554_103153</name>
</gene>
<feature type="compositionally biased region" description="Low complexity" evidence="1">
    <location>
        <begin position="72"/>
        <end position="91"/>
    </location>
</feature>
<accession>A0A1G9TV29</accession>
<dbReference type="Proteomes" id="UP000199370">
    <property type="component" value="Unassembled WGS sequence"/>
</dbReference>
<evidence type="ECO:0000313" key="3">
    <source>
        <dbReference type="Proteomes" id="UP000199370"/>
    </source>
</evidence>
<dbReference type="RefSeq" id="WP_175526372.1">
    <property type="nucleotide sequence ID" value="NZ_FNIA01000003.1"/>
</dbReference>
<dbReference type="OrthoDB" id="270078at2157"/>
<protein>
    <submittedName>
        <fullName evidence="2">Uncharacterized protein</fullName>
    </submittedName>
</protein>